<keyword evidence="6" id="KW-1185">Reference proteome</keyword>
<comment type="caution">
    <text evidence="5">The sequence shown here is derived from an EMBL/GenBank/DDBJ whole genome shotgun (WGS) entry which is preliminary data.</text>
</comment>
<dbReference type="Pfam" id="PF00535">
    <property type="entry name" value="Glycos_transf_2"/>
    <property type="match status" value="1"/>
</dbReference>
<dbReference type="Proteomes" id="UP000432089">
    <property type="component" value="Unassembled WGS sequence"/>
</dbReference>
<keyword evidence="2" id="KW-0328">Glycosyltransferase</keyword>
<dbReference type="InterPro" id="IPR029044">
    <property type="entry name" value="Nucleotide-diphossugar_trans"/>
</dbReference>
<protein>
    <submittedName>
        <fullName evidence="5">Glycosyltransferase family 2 protein</fullName>
    </submittedName>
</protein>
<evidence type="ECO:0000259" key="4">
    <source>
        <dbReference type="Pfam" id="PF00535"/>
    </source>
</evidence>
<reference evidence="5 6" key="1">
    <citation type="submission" date="2019-09" db="EMBL/GenBank/DDBJ databases">
        <title>YIM 132180 draft genome.</title>
        <authorList>
            <person name="Zhang K."/>
        </authorList>
    </citation>
    <scope>NUCLEOTIDE SEQUENCE [LARGE SCALE GENOMIC DNA]</scope>
    <source>
        <strain evidence="5 6">YIM 132180</strain>
    </source>
</reference>
<dbReference type="InterPro" id="IPR001173">
    <property type="entry name" value="Glyco_trans_2-like"/>
</dbReference>
<keyword evidence="3 5" id="KW-0808">Transferase</keyword>
<evidence type="ECO:0000313" key="5">
    <source>
        <dbReference type="EMBL" id="KAB0680384.1"/>
    </source>
</evidence>
<gene>
    <name evidence="5" type="ORF">F6X38_09460</name>
</gene>
<dbReference type="RefSeq" id="WP_150969456.1">
    <property type="nucleotide sequence ID" value="NZ_VZDO01000005.1"/>
</dbReference>
<proteinExistence type="inferred from homology"/>
<evidence type="ECO:0000256" key="3">
    <source>
        <dbReference type="ARBA" id="ARBA00022679"/>
    </source>
</evidence>
<dbReference type="PANTHER" id="PTHR43179:SF12">
    <property type="entry name" value="GALACTOFURANOSYLTRANSFERASE GLFT2"/>
    <property type="match status" value="1"/>
</dbReference>
<name>A0A7V7TX56_9HYPH</name>
<organism evidence="5 6">
    <name type="scientific">Plantimonas leprariae</name>
    <dbReference type="NCBI Taxonomy" id="2615207"/>
    <lineage>
        <taxon>Bacteria</taxon>
        <taxon>Pseudomonadati</taxon>
        <taxon>Pseudomonadota</taxon>
        <taxon>Alphaproteobacteria</taxon>
        <taxon>Hyphomicrobiales</taxon>
        <taxon>Aurantimonadaceae</taxon>
        <taxon>Plantimonas</taxon>
    </lineage>
</organism>
<evidence type="ECO:0000256" key="1">
    <source>
        <dbReference type="ARBA" id="ARBA00006739"/>
    </source>
</evidence>
<comment type="similarity">
    <text evidence="1">Belongs to the glycosyltransferase 2 family.</text>
</comment>
<dbReference type="Gene3D" id="3.90.550.10">
    <property type="entry name" value="Spore Coat Polysaccharide Biosynthesis Protein SpsA, Chain A"/>
    <property type="match status" value="1"/>
</dbReference>
<evidence type="ECO:0000313" key="6">
    <source>
        <dbReference type="Proteomes" id="UP000432089"/>
    </source>
</evidence>
<dbReference type="GO" id="GO:0016757">
    <property type="term" value="F:glycosyltransferase activity"/>
    <property type="evidence" value="ECO:0007669"/>
    <property type="project" value="UniProtKB-KW"/>
</dbReference>
<dbReference type="EMBL" id="VZDO01000005">
    <property type="protein sequence ID" value="KAB0680384.1"/>
    <property type="molecule type" value="Genomic_DNA"/>
</dbReference>
<evidence type="ECO:0000256" key="2">
    <source>
        <dbReference type="ARBA" id="ARBA00022676"/>
    </source>
</evidence>
<sequence length="326" mass="35928">MIEAMSIEARPAGGPETAVECAVTLPTFRRPDHLLRTLESLERQRTRRRFAVIVVDNDAERLEGVTAASPFFAAGRLPGRVVLASERGNCHAYNAGWTTALAEYPEARFLLAIDDDECACEHWLESLVATAERTGADIVGGPQLPVFEGAGTSLWAHHPVFTPPYARTGPVPILYSSGNVAFRRHVLEAMGAPFLDPVFNFTGGGDSDLYARARRRGFRFAWSQEAVVHETTPERRTEFSWLQARSLRNGALSSIIEHRADGSFKGRTKTLAKSACLLLASPFRAARLGLSTRSAVIGLYPMNVAVGRFLAEFGRVNEQYRRPEQN</sequence>
<accession>A0A7V7TX56</accession>
<dbReference type="SUPFAM" id="SSF53448">
    <property type="entry name" value="Nucleotide-diphospho-sugar transferases"/>
    <property type="match status" value="1"/>
</dbReference>
<dbReference type="PANTHER" id="PTHR43179">
    <property type="entry name" value="RHAMNOSYLTRANSFERASE WBBL"/>
    <property type="match status" value="1"/>
</dbReference>
<dbReference type="AlphaFoldDB" id="A0A7V7TX56"/>
<feature type="domain" description="Glycosyltransferase 2-like" evidence="4">
    <location>
        <begin position="23"/>
        <end position="188"/>
    </location>
</feature>